<dbReference type="KEGG" id="elm:ELI_4375"/>
<evidence type="ECO:0000313" key="1">
    <source>
        <dbReference type="EMBL" id="ADO39314.1"/>
    </source>
</evidence>
<reference key="1">
    <citation type="submission" date="2010-09" db="EMBL/GenBank/DDBJ databases">
        <authorList>
            <person name="Roh H."/>
            <person name="Ko H.-J."/>
            <person name="Kim D."/>
            <person name="Choi D.G."/>
            <person name="Park S."/>
            <person name="Kim S."/>
            <person name="Kim K.H."/>
            <person name="Chang I.S."/>
            <person name="Choi I.-G."/>
        </authorList>
    </citation>
    <scope>NUCLEOTIDE SEQUENCE</scope>
    <source>
        <strain>KIST612</strain>
    </source>
</reference>
<dbReference type="HOGENOM" id="CLU_3396572_0_0_9"/>
<name>E3GQM2_9FIRM</name>
<accession>E3GQM2</accession>
<gene>
    <name evidence="1" type="ordered locus">ELI_4375</name>
</gene>
<dbReference type="AlphaFoldDB" id="E3GQM2"/>
<proteinExistence type="predicted"/>
<reference evidence="1 2" key="2">
    <citation type="journal article" date="2011" name="J. Bacteriol.">
        <title>Complete genome sequence of a carbon monoxide-utilizing acetogen, Eubacterium limosum KIST612.</title>
        <authorList>
            <person name="Roh H."/>
            <person name="Ko H.J."/>
            <person name="Kim D."/>
            <person name="Choi D.G."/>
            <person name="Park S."/>
            <person name="Kim S."/>
            <person name="Chang I.S."/>
            <person name="Choi I.G."/>
        </authorList>
    </citation>
    <scope>NUCLEOTIDE SEQUENCE [LARGE SCALE GENOMIC DNA]</scope>
    <source>
        <strain evidence="1 2">KIST612</strain>
    </source>
</reference>
<protein>
    <submittedName>
        <fullName evidence="1">Uncharacterized protein</fullName>
    </submittedName>
</protein>
<sequence>MSFSFHSPFRFFTRIAILTEEDFFLEHETAC</sequence>
<organism evidence="1 2">
    <name type="scientific">Eubacterium callanderi</name>
    <dbReference type="NCBI Taxonomy" id="53442"/>
    <lineage>
        <taxon>Bacteria</taxon>
        <taxon>Bacillati</taxon>
        <taxon>Bacillota</taxon>
        <taxon>Clostridia</taxon>
        <taxon>Eubacteriales</taxon>
        <taxon>Eubacteriaceae</taxon>
        <taxon>Eubacterium</taxon>
    </lineage>
</organism>
<keyword evidence="2" id="KW-1185">Reference proteome</keyword>
<dbReference type="Proteomes" id="UP000006873">
    <property type="component" value="Chromosome"/>
</dbReference>
<evidence type="ECO:0000313" key="2">
    <source>
        <dbReference type="Proteomes" id="UP000006873"/>
    </source>
</evidence>
<dbReference type="EMBL" id="CP002273">
    <property type="protein sequence ID" value="ADO39314.1"/>
    <property type="molecule type" value="Genomic_DNA"/>
</dbReference>